<reference evidence="1 2" key="1">
    <citation type="submission" date="2024-11" db="EMBL/GenBank/DDBJ databases">
        <title>Adaptive evolution of stress response genes in parasites aligns with host niche diversity.</title>
        <authorList>
            <person name="Hahn C."/>
            <person name="Resl P."/>
        </authorList>
    </citation>
    <scope>NUCLEOTIDE SEQUENCE [LARGE SCALE GENOMIC DNA]</scope>
    <source>
        <strain evidence="1">EGGRZ-B1_66</strain>
        <tissue evidence="1">Body</tissue>
    </source>
</reference>
<proteinExistence type="predicted"/>
<protein>
    <submittedName>
        <fullName evidence="1">Uncharacterized protein</fullName>
    </submittedName>
</protein>
<accession>A0ABD2QBQ5</accession>
<evidence type="ECO:0000313" key="2">
    <source>
        <dbReference type="Proteomes" id="UP001626550"/>
    </source>
</evidence>
<dbReference type="AlphaFoldDB" id="A0ABD2QBQ5"/>
<evidence type="ECO:0000313" key="1">
    <source>
        <dbReference type="EMBL" id="KAL3316967.1"/>
    </source>
</evidence>
<sequence>MKGTTIVTKGMTIVMKGTTIGRGIEIVREDIETVLQKGIEDVMIATTTIKMVGITIAKGVDHPETTAIIVELLITS</sequence>
<name>A0ABD2QBQ5_9PLAT</name>
<keyword evidence="2" id="KW-1185">Reference proteome</keyword>
<organism evidence="1 2">
    <name type="scientific">Cichlidogyrus casuarinus</name>
    <dbReference type="NCBI Taxonomy" id="1844966"/>
    <lineage>
        <taxon>Eukaryota</taxon>
        <taxon>Metazoa</taxon>
        <taxon>Spiralia</taxon>
        <taxon>Lophotrochozoa</taxon>
        <taxon>Platyhelminthes</taxon>
        <taxon>Monogenea</taxon>
        <taxon>Monopisthocotylea</taxon>
        <taxon>Dactylogyridea</taxon>
        <taxon>Ancyrocephalidae</taxon>
        <taxon>Cichlidogyrus</taxon>
    </lineage>
</organism>
<dbReference type="EMBL" id="JBJKFK010000455">
    <property type="protein sequence ID" value="KAL3316967.1"/>
    <property type="molecule type" value="Genomic_DNA"/>
</dbReference>
<comment type="caution">
    <text evidence="1">The sequence shown here is derived from an EMBL/GenBank/DDBJ whole genome shotgun (WGS) entry which is preliminary data.</text>
</comment>
<gene>
    <name evidence="1" type="ORF">Ciccas_004385</name>
</gene>
<dbReference type="Proteomes" id="UP001626550">
    <property type="component" value="Unassembled WGS sequence"/>
</dbReference>